<proteinExistence type="predicted"/>
<organism evidence="2 3">
    <name type="scientific">Yersinia pestis PY-08</name>
    <dbReference type="NCBI Taxonomy" id="992134"/>
    <lineage>
        <taxon>Bacteria</taxon>
        <taxon>Pseudomonadati</taxon>
        <taxon>Pseudomonadota</taxon>
        <taxon>Gammaproteobacteria</taxon>
        <taxon>Enterobacterales</taxon>
        <taxon>Yersiniaceae</taxon>
        <taxon>Yersinia</taxon>
    </lineage>
</organism>
<reference evidence="2 3" key="1">
    <citation type="submission" date="2012-05" db="EMBL/GenBank/DDBJ databases">
        <title>Genome sequence of Yersinia Pestis PY-08.</title>
        <authorList>
            <person name="Santana-Cruz I."/>
            <person name="Sengamalay N."/>
            <person name="McCracken C."/>
            <person name="Daugherty S.C."/>
            <person name="Maroo A."/>
            <person name="Vara P.G."/>
            <person name="Tallon L.J."/>
            <person name="Sadzewicz L."/>
            <person name="Vinetz J.M."/>
            <person name="Cespedes Zambrano M.J."/>
            <person name="Fraser-Liggett C.M."/>
            <person name="Tettelin H."/>
        </authorList>
    </citation>
    <scope>NUCLEOTIDE SEQUENCE [LARGE SCALE GENOMIC DNA]</scope>
    <source>
        <strain evidence="2 3">PY-08</strain>
    </source>
</reference>
<keyword evidence="1" id="KW-0472">Membrane</keyword>
<keyword evidence="1" id="KW-1133">Transmembrane helix</keyword>
<gene>
    <name evidence="2" type="ORF">YPPY08_2656</name>
</gene>
<name>A0AB72ZHX6_YERPE</name>
<dbReference type="Proteomes" id="UP000003231">
    <property type="component" value="Unassembled WGS sequence"/>
</dbReference>
<dbReference type="EMBL" id="AKRT01000317">
    <property type="protein sequence ID" value="EIR17954.1"/>
    <property type="molecule type" value="Genomic_DNA"/>
</dbReference>
<evidence type="ECO:0000313" key="2">
    <source>
        <dbReference type="EMBL" id="EIR17954.1"/>
    </source>
</evidence>
<dbReference type="AlphaFoldDB" id="A0AB72ZHX6"/>
<evidence type="ECO:0000256" key="1">
    <source>
        <dbReference type="SAM" id="Phobius"/>
    </source>
</evidence>
<sequence length="38" mass="4371">MHQGNDRRNLGLCGHDNADELVLFYLLAALQLLLTYLR</sequence>
<evidence type="ECO:0000313" key="3">
    <source>
        <dbReference type="Proteomes" id="UP000003231"/>
    </source>
</evidence>
<protein>
    <submittedName>
        <fullName evidence="2">Uncharacterized protein</fullName>
    </submittedName>
</protein>
<comment type="caution">
    <text evidence="2">The sequence shown here is derived from an EMBL/GenBank/DDBJ whole genome shotgun (WGS) entry which is preliminary data.</text>
</comment>
<accession>A0AB72ZHX6</accession>
<keyword evidence="1" id="KW-0812">Transmembrane</keyword>
<feature type="transmembrane region" description="Helical" evidence="1">
    <location>
        <begin position="21"/>
        <end position="37"/>
    </location>
</feature>